<dbReference type="EnsemblMetazoa" id="AMIN014182-RA">
    <property type="protein sequence ID" value="AMIN014182-PA"/>
    <property type="gene ID" value="AMIN014182"/>
</dbReference>
<protein>
    <submittedName>
        <fullName evidence="1">Uncharacterized protein</fullName>
    </submittedName>
</protein>
<sequence length="36" mass="3926">MAVLKQLFSIALIVLIAAASFAVAEKQSYTTYPPRI</sequence>
<accession>A0A182WN84</accession>
<evidence type="ECO:0000313" key="1">
    <source>
        <dbReference type="EnsemblMetazoa" id="AMIN014182-PA"/>
    </source>
</evidence>
<proteinExistence type="predicted"/>
<keyword evidence="2" id="KW-1185">Reference proteome</keyword>
<name>A0A182WN84_9DIPT</name>
<dbReference type="AlphaFoldDB" id="A0A182WN84"/>
<reference evidence="1" key="2">
    <citation type="submission" date="2020-05" db="UniProtKB">
        <authorList>
            <consortium name="EnsemblMetazoa"/>
        </authorList>
    </citation>
    <scope>IDENTIFICATION</scope>
    <source>
        <strain evidence="1">MINIMUS1</strain>
    </source>
</reference>
<evidence type="ECO:0000313" key="2">
    <source>
        <dbReference type="Proteomes" id="UP000075920"/>
    </source>
</evidence>
<reference evidence="2" key="1">
    <citation type="submission" date="2013-03" db="EMBL/GenBank/DDBJ databases">
        <title>The Genome Sequence of Anopheles minimus MINIMUS1.</title>
        <authorList>
            <consortium name="The Broad Institute Genomics Platform"/>
            <person name="Neafsey D.E."/>
            <person name="Walton C."/>
            <person name="Walker B."/>
            <person name="Young S.K."/>
            <person name="Zeng Q."/>
            <person name="Gargeya S."/>
            <person name="Fitzgerald M."/>
            <person name="Haas B."/>
            <person name="Abouelleil A."/>
            <person name="Allen A.W."/>
            <person name="Alvarado L."/>
            <person name="Arachchi H.M."/>
            <person name="Berlin A.M."/>
            <person name="Chapman S.B."/>
            <person name="Gainer-Dewar J."/>
            <person name="Goldberg J."/>
            <person name="Griggs A."/>
            <person name="Gujja S."/>
            <person name="Hansen M."/>
            <person name="Howarth C."/>
            <person name="Imamovic A."/>
            <person name="Ireland A."/>
            <person name="Larimer J."/>
            <person name="McCowan C."/>
            <person name="Murphy C."/>
            <person name="Pearson M."/>
            <person name="Poon T.W."/>
            <person name="Priest M."/>
            <person name="Roberts A."/>
            <person name="Saif S."/>
            <person name="Shea T."/>
            <person name="Sisk P."/>
            <person name="Sykes S."/>
            <person name="Wortman J."/>
            <person name="Nusbaum C."/>
            <person name="Birren B."/>
        </authorList>
    </citation>
    <scope>NUCLEOTIDE SEQUENCE [LARGE SCALE GENOMIC DNA]</scope>
    <source>
        <strain evidence="2">MINIMUS1</strain>
    </source>
</reference>
<organism evidence="1 2">
    <name type="scientific">Anopheles minimus</name>
    <dbReference type="NCBI Taxonomy" id="112268"/>
    <lineage>
        <taxon>Eukaryota</taxon>
        <taxon>Metazoa</taxon>
        <taxon>Ecdysozoa</taxon>
        <taxon>Arthropoda</taxon>
        <taxon>Hexapoda</taxon>
        <taxon>Insecta</taxon>
        <taxon>Pterygota</taxon>
        <taxon>Neoptera</taxon>
        <taxon>Endopterygota</taxon>
        <taxon>Diptera</taxon>
        <taxon>Nematocera</taxon>
        <taxon>Culicoidea</taxon>
        <taxon>Culicidae</taxon>
        <taxon>Anophelinae</taxon>
        <taxon>Anopheles</taxon>
    </lineage>
</organism>
<dbReference type="Proteomes" id="UP000075920">
    <property type="component" value="Unassembled WGS sequence"/>
</dbReference>
<dbReference type="VEuPathDB" id="VectorBase:AMIN014182"/>